<organism evidence="2 3">
    <name type="scientific">Carya illinoinensis</name>
    <name type="common">Pecan</name>
    <dbReference type="NCBI Taxonomy" id="32201"/>
    <lineage>
        <taxon>Eukaryota</taxon>
        <taxon>Viridiplantae</taxon>
        <taxon>Streptophyta</taxon>
        <taxon>Embryophyta</taxon>
        <taxon>Tracheophyta</taxon>
        <taxon>Spermatophyta</taxon>
        <taxon>Magnoliopsida</taxon>
        <taxon>eudicotyledons</taxon>
        <taxon>Gunneridae</taxon>
        <taxon>Pentapetalae</taxon>
        <taxon>rosids</taxon>
        <taxon>fabids</taxon>
        <taxon>Fagales</taxon>
        <taxon>Juglandaceae</taxon>
        <taxon>Carya</taxon>
    </lineage>
</organism>
<evidence type="ECO:0000313" key="2">
    <source>
        <dbReference type="EMBL" id="KAG6648948.1"/>
    </source>
</evidence>
<protein>
    <submittedName>
        <fullName evidence="2">Uncharacterized protein</fullName>
    </submittedName>
</protein>
<reference evidence="2" key="1">
    <citation type="submission" date="2020-12" db="EMBL/GenBank/DDBJ databases">
        <title>WGS assembly of Carya illinoinensis cv. Pawnee.</title>
        <authorList>
            <person name="Platts A."/>
            <person name="Shu S."/>
            <person name="Wright S."/>
            <person name="Barry K."/>
            <person name="Edger P."/>
            <person name="Pires J.C."/>
            <person name="Schmutz J."/>
        </authorList>
    </citation>
    <scope>NUCLEOTIDE SEQUENCE</scope>
    <source>
        <tissue evidence="2">Leaf</tissue>
    </source>
</reference>
<keyword evidence="1" id="KW-0812">Transmembrane</keyword>
<dbReference type="AlphaFoldDB" id="A0A8T1Q2U2"/>
<accession>A0A8T1Q2U2</accession>
<keyword evidence="3" id="KW-1185">Reference proteome</keyword>
<keyword evidence="1" id="KW-1133">Transmembrane helix</keyword>
<dbReference type="Proteomes" id="UP000811609">
    <property type="component" value="Chromosome 7"/>
</dbReference>
<keyword evidence="1" id="KW-0472">Membrane</keyword>
<dbReference type="EMBL" id="CM031815">
    <property type="protein sequence ID" value="KAG6648948.1"/>
    <property type="molecule type" value="Genomic_DNA"/>
</dbReference>
<evidence type="ECO:0000256" key="1">
    <source>
        <dbReference type="SAM" id="Phobius"/>
    </source>
</evidence>
<sequence>MCKLSNFLSVGEIKGSQYQTSKKCSREIFLKSVYIEALACIKERGPRISKQKPIRQKAKSAPPLTLNEIQYMPHEQGHQEIDPQILTPCSRKERQNTHPLLSTLYTIIYIYIYQFLIVASLYTTSIGP</sequence>
<proteinExistence type="predicted"/>
<feature type="transmembrane region" description="Helical" evidence="1">
    <location>
        <begin position="100"/>
        <end position="122"/>
    </location>
</feature>
<name>A0A8T1Q2U2_CARIL</name>
<gene>
    <name evidence="2" type="ORF">CIPAW_07G179400</name>
</gene>
<comment type="caution">
    <text evidence="2">The sequence shown here is derived from an EMBL/GenBank/DDBJ whole genome shotgun (WGS) entry which is preliminary data.</text>
</comment>
<evidence type="ECO:0000313" key="3">
    <source>
        <dbReference type="Proteomes" id="UP000811609"/>
    </source>
</evidence>